<dbReference type="AlphaFoldDB" id="A0A067TQC4"/>
<protein>
    <submittedName>
        <fullName evidence="1">Uncharacterized protein</fullName>
    </submittedName>
</protein>
<keyword evidence="2" id="KW-1185">Reference proteome</keyword>
<organism evidence="1 2">
    <name type="scientific">Galerina marginata (strain CBS 339.88)</name>
    <dbReference type="NCBI Taxonomy" id="685588"/>
    <lineage>
        <taxon>Eukaryota</taxon>
        <taxon>Fungi</taxon>
        <taxon>Dikarya</taxon>
        <taxon>Basidiomycota</taxon>
        <taxon>Agaricomycotina</taxon>
        <taxon>Agaricomycetes</taxon>
        <taxon>Agaricomycetidae</taxon>
        <taxon>Agaricales</taxon>
        <taxon>Agaricineae</taxon>
        <taxon>Strophariaceae</taxon>
        <taxon>Galerina</taxon>
    </lineage>
</organism>
<feature type="non-terminal residue" evidence="1">
    <location>
        <position position="282"/>
    </location>
</feature>
<accession>A0A067TQC4</accession>
<dbReference type="EMBL" id="KL142371">
    <property type="protein sequence ID" value="KDR81183.1"/>
    <property type="molecule type" value="Genomic_DNA"/>
</dbReference>
<evidence type="ECO:0000313" key="1">
    <source>
        <dbReference type="EMBL" id="KDR81183.1"/>
    </source>
</evidence>
<sequence length="282" mass="30584">MDNNALLLSTCALAGLHVGWAIKNKELEVASGCGPKPMRRIMKTIDRNVQCKVFIFLLLPAPSFIDVIISQAATMVGYYGLSSDHEGLGFVCQCLAHSKFLVLSLSLWKTTPGILKTLARFFVLRSSTIPVVFHFRGLWPVAIAGRQLSFLNLQQGLFPWVLTMPDLEARIISSDRKSIGVSSDSIYKFNPVSPWAIPSVGGSSTPDQPVMESDRRVSKDDGVWLGDGSMASLKVPPFPSFSPVVGTCNVCASNPTVGLFFPPRFIGNFRVFGAGGDLSDAK</sequence>
<gene>
    <name evidence="1" type="ORF">GALMADRAFT_277161</name>
</gene>
<name>A0A067TQC4_GALM3</name>
<proteinExistence type="predicted"/>
<dbReference type="HOGENOM" id="CLU_988845_0_0_1"/>
<reference evidence="2" key="1">
    <citation type="journal article" date="2014" name="Proc. Natl. Acad. Sci. U.S.A.">
        <title>Extensive sampling of basidiomycete genomes demonstrates inadequacy of the white-rot/brown-rot paradigm for wood decay fungi.</title>
        <authorList>
            <person name="Riley R."/>
            <person name="Salamov A.A."/>
            <person name="Brown D.W."/>
            <person name="Nagy L.G."/>
            <person name="Floudas D."/>
            <person name="Held B.W."/>
            <person name="Levasseur A."/>
            <person name="Lombard V."/>
            <person name="Morin E."/>
            <person name="Otillar R."/>
            <person name="Lindquist E.A."/>
            <person name="Sun H."/>
            <person name="LaButti K.M."/>
            <person name="Schmutz J."/>
            <person name="Jabbour D."/>
            <person name="Luo H."/>
            <person name="Baker S.E."/>
            <person name="Pisabarro A.G."/>
            <person name="Walton J.D."/>
            <person name="Blanchette R.A."/>
            <person name="Henrissat B."/>
            <person name="Martin F."/>
            <person name="Cullen D."/>
            <person name="Hibbett D.S."/>
            <person name="Grigoriev I.V."/>
        </authorList>
    </citation>
    <scope>NUCLEOTIDE SEQUENCE [LARGE SCALE GENOMIC DNA]</scope>
    <source>
        <strain evidence="2">CBS 339.88</strain>
    </source>
</reference>
<dbReference type="Proteomes" id="UP000027222">
    <property type="component" value="Unassembled WGS sequence"/>
</dbReference>
<evidence type="ECO:0000313" key="2">
    <source>
        <dbReference type="Proteomes" id="UP000027222"/>
    </source>
</evidence>